<accession>A0A3T0JS08</accession>
<dbReference type="EMBL" id="CP024646">
    <property type="protein sequence ID" value="AZV26172.1"/>
    <property type="molecule type" value="Genomic_DNA"/>
</dbReference>
<evidence type="ECO:0000313" key="2">
    <source>
        <dbReference type="Proteomes" id="UP000282760"/>
    </source>
</evidence>
<name>A0A3T0JS08_PSESX</name>
<dbReference type="Proteomes" id="UP000282760">
    <property type="component" value="Chromosome"/>
</dbReference>
<dbReference type="InterPro" id="IPR028957">
    <property type="entry name" value="Imm50"/>
</dbReference>
<evidence type="ECO:0008006" key="3">
    <source>
        <dbReference type="Google" id="ProtNLM"/>
    </source>
</evidence>
<gene>
    <name evidence="1" type="ORF">CT157_09190</name>
</gene>
<dbReference type="AlphaFoldDB" id="A0A3T0JS08"/>
<organism evidence="1 2">
    <name type="scientific">Pseudomonas syringae</name>
    <dbReference type="NCBI Taxonomy" id="317"/>
    <lineage>
        <taxon>Bacteria</taxon>
        <taxon>Pseudomonadati</taxon>
        <taxon>Pseudomonadota</taxon>
        <taxon>Gammaproteobacteria</taxon>
        <taxon>Pseudomonadales</taxon>
        <taxon>Pseudomonadaceae</taxon>
        <taxon>Pseudomonas</taxon>
    </lineage>
</organism>
<dbReference type="Pfam" id="PF15594">
    <property type="entry name" value="Imm50"/>
    <property type="match status" value="1"/>
</dbReference>
<evidence type="ECO:0000313" key="1">
    <source>
        <dbReference type="EMBL" id="AZV26172.1"/>
    </source>
</evidence>
<reference evidence="1 2" key="1">
    <citation type="submission" date="2017-11" db="EMBL/GenBank/DDBJ databases">
        <title>Effect of PGPRs.</title>
        <authorList>
            <person name="Oliva R."/>
            <person name="Nong J."/>
            <person name="Roman V."/>
        </authorList>
    </citation>
    <scope>NUCLEOTIDE SEQUENCE [LARGE SCALE GENOMIC DNA]</scope>
    <source>
        <strain evidence="1">Inb918</strain>
    </source>
</reference>
<protein>
    <recommendedName>
        <fullName evidence="3">Immunity protein 50 of polymorphic toxin system</fullName>
    </recommendedName>
</protein>
<proteinExistence type="predicted"/>
<sequence length="134" mass="15083">MKHWTDIAESTFFNMIFSSPIAIGEIKLFILNIDNNYSTVTLGFDIPEIPDTPPKKWETMGFNACRIGITCSEIEGLALHNLPTNKNLRLTIKNTGSRFRVSAISDDSSIHFTTAFISLREPTVYLSSIPFHET</sequence>